<evidence type="ECO:0000313" key="4">
    <source>
        <dbReference type="Proteomes" id="UP000316726"/>
    </source>
</evidence>
<feature type="compositionally biased region" description="Basic and acidic residues" evidence="1">
    <location>
        <begin position="1"/>
        <end position="16"/>
    </location>
</feature>
<dbReference type="Proteomes" id="UP000316726">
    <property type="component" value="Chromosome 8"/>
</dbReference>
<accession>A0A5B8MTR7</accession>
<evidence type="ECO:0000313" key="3">
    <source>
        <dbReference type="EMBL" id="QDZ22822.1"/>
    </source>
</evidence>
<feature type="region of interest" description="Disordered" evidence="1">
    <location>
        <begin position="1"/>
        <end position="49"/>
    </location>
</feature>
<dbReference type="EMBL" id="CP031041">
    <property type="protein sequence ID" value="QDZ22822.1"/>
    <property type="molecule type" value="Genomic_DNA"/>
</dbReference>
<dbReference type="Pfam" id="PF06424">
    <property type="entry name" value="PRP1_N"/>
    <property type="match status" value="1"/>
</dbReference>
<feature type="region of interest" description="Disordered" evidence="1">
    <location>
        <begin position="64"/>
        <end position="124"/>
    </location>
</feature>
<dbReference type="InterPro" id="IPR010491">
    <property type="entry name" value="PRP1_N"/>
</dbReference>
<feature type="domain" description="PRP1 splicing factor N-terminal" evidence="2">
    <location>
        <begin position="50"/>
        <end position="147"/>
    </location>
</feature>
<feature type="compositionally biased region" description="Basic and acidic residues" evidence="1">
    <location>
        <begin position="100"/>
        <end position="115"/>
    </location>
</feature>
<dbReference type="STRING" id="1764295.A0A5B8MTR7"/>
<dbReference type="AlphaFoldDB" id="A0A5B8MTR7"/>
<sequence>MSRSALESKELLEQKARYGGPTVSRPLVSQQKQIQSTGQRATKLSFPPCPKGYVAGVGRGALGFTTRSDIGPASAQRPPLGGQPTSAAAAAAAGSSSSAAEKRKREEDGGEREEGQFDEFMGNDAGLFAKRRGTAYDEEDKEADEVWGCN</sequence>
<reference evidence="3 4" key="1">
    <citation type="submission" date="2018-07" db="EMBL/GenBank/DDBJ databases">
        <title>The complete nuclear genome of the prasinophyte Chloropicon primus (CCMP1205).</title>
        <authorList>
            <person name="Pombert J.-F."/>
            <person name="Otis C."/>
            <person name="Turmel M."/>
            <person name="Lemieux C."/>
        </authorList>
    </citation>
    <scope>NUCLEOTIDE SEQUENCE [LARGE SCALE GENOMIC DNA]</scope>
    <source>
        <strain evidence="3 4">CCMP1205</strain>
    </source>
</reference>
<evidence type="ECO:0000259" key="2">
    <source>
        <dbReference type="Pfam" id="PF06424"/>
    </source>
</evidence>
<name>A0A5B8MTR7_9CHLO</name>
<gene>
    <name evidence="3" type="ORF">A3770_08p53400</name>
</gene>
<organism evidence="3 4">
    <name type="scientific">Chloropicon primus</name>
    <dbReference type="NCBI Taxonomy" id="1764295"/>
    <lineage>
        <taxon>Eukaryota</taxon>
        <taxon>Viridiplantae</taxon>
        <taxon>Chlorophyta</taxon>
        <taxon>Chloropicophyceae</taxon>
        <taxon>Chloropicales</taxon>
        <taxon>Chloropicaceae</taxon>
        <taxon>Chloropicon</taxon>
    </lineage>
</organism>
<keyword evidence="4" id="KW-1185">Reference proteome</keyword>
<proteinExistence type="predicted"/>
<protein>
    <submittedName>
        <fullName evidence="3">Pre-mRNA splicing factor</fullName>
    </submittedName>
</protein>
<feature type="compositionally biased region" description="Polar residues" evidence="1">
    <location>
        <begin position="27"/>
        <end position="42"/>
    </location>
</feature>
<dbReference type="OrthoDB" id="440128at2759"/>
<evidence type="ECO:0000256" key="1">
    <source>
        <dbReference type="SAM" id="MobiDB-lite"/>
    </source>
</evidence>
<feature type="compositionally biased region" description="Low complexity" evidence="1">
    <location>
        <begin position="86"/>
        <end position="99"/>
    </location>
</feature>
<dbReference type="GO" id="GO:0000398">
    <property type="term" value="P:mRNA splicing, via spliceosome"/>
    <property type="evidence" value="ECO:0007669"/>
    <property type="project" value="InterPro"/>
</dbReference>